<dbReference type="Gene3D" id="3.40.50.10610">
    <property type="entry name" value="ABC-type transport auxiliary lipoprotein component"/>
    <property type="match status" value="1"/>
</dbReference>
<comment type="caution">
    <text evidence="2">The sequence shown here is derived from an EMBL/GenBank/DDBJ whole genome shotgun (WGS) entry which is preliminary data.</text>
</comment>
<sequence>MKRILLAVVFLLVYGCATHNTIRPPTLNFDLNAQSNKISENDVECIVKAYYQKSKLEQYFGHDLLEYGILPVHICLTNKSNSNIGIDTQFISIVDITGSSSSPKSIDQVCNKANKSYWRTAGWGVLFGVFGIIPSAINVSNTNKKIRSDYESRILQSGNLVAGGATDGILFFSVRKGLNTLSGMTLKIPLINRLTNEKTILSYSFSGMISYRKPSSTDVEEKDRKINYTDYAKKEIPKLENKIRIVMLDFDCPKGQENESSAITNLTLDTLYQIQCFDICTPDQIKQLLKETQLQMSGIKENVIKVGNLMSAQYILIGDMNKIGNEYWILIRVIDVETAKLIISDRLEYEGNLSEIQDTYLGFIKKLTLETLKYCNAKKDIGEI</sequence>
<evidence type="ECO:0000256" key="1">
    <source>
        <dbReference type="SAM" id="SignalP"/>
    </source>
</evidence>
<feature type="chain" id="PRO_5035258639" description="Curli production assembly/transport component CsgG" evidence="1">
    <location>
        <begin position="20"/>
        <end position="384"/>
    </location>
</feature>
<dbReference type="AlphaFoldDB" id="A0A8J6N5X6"/>
<organism evidence="2 3">
    <name type="scientific">Candidatus Desulfaltia bathyphila</name>
    <dbReference type="NCBI Taxonomy" id="2841697"/>
    <lineage>
        <taxon>Bacteria</taxon>
        <taxon>Pseudomonadati</taxon>
        <taxon>Thermodesulfobacteriota</taxon>
        <taxon>Desulfobacteria</taxon>
        <taxon>Desulfobacterales</taxon>
        <taxon>Desulfobacterales incertae sedis</taxon>
        <taxon>Candidatus Desulfaltia</taxon>
    </lineage>
</organism>
<dbReference type="EMBL" id="JACNLL010000056">
    <property type="protein sequence ID" value="MBC8199566.1"/>
    <property type="molecule type" value="Genomic_DNA"/>
</dbReference>
<dbReference type="PROSITE" id="PS51257">
    <property type="entry name" value="PROKAR_LIPOPROTEIN"/>
    <property type="match status" value="1"/>
</dbReference>
<dbReference type="Proteomes" id="UP000603545">
    <property type="component" value="Unassembled WGS sequence"/>
</dbReference>
<keyword evidence="1" id="KW-0732">Signal</keyword>
<evidence type="ECO:0008006" key="4">
    <source>
        <dbReference type="Google" id="ProtNLM"/>
    </source>
</evidence>
<proteinExistence type="predicted"/>
<feature type="signal peptide" evidence="1">
    <location>
        <begin position="1"/>
        <end position="19"/>
    </location>
</feature>
<accession>A0A8J6N5X6</accession>
<evidence type="ECO:0000313" key="2">
    <source>
        <dbReference type="EMBL" id="MBC8199566.1"/>
    </source>
</evidence>
<evidence type="ECO:0000313" key="3">
    <source>
        <dbReference type="Proteomes" id="UP000603545"/>
    </source>
</evidence>
<protein>
    <recommendedName>
        <fullName evidence="4">Curli production assembly/transport component CsgG</fullName>
    </recommendedName>
</protein>
<gene>
    <name evidence="2" type="ORF">H8E80_05920</name>
</gene>
<name>A0A8J6N5X6_9BACT</name>
<reference evidence="2 3" key="1">
    <citation type="submission" date="2020-08" db="EMBL/GenBank/DDBJ databases">
        <title>Bridging the membrane lipid divide: bacteria of the FCB group superphylum have the potential to synthesize archaeal ether lipids.</title>
        <authorList>
            <person name="Villanueva L."/>
            <person name="Von Meijenfeldt F.A.B."/>
            <person name="Westbye A.B."/>
            <person name="Yadav S."/>
            <person name="Hopmans E.C."/>
            <person name="Dutilh B.E."/>
            <person name="Sinninghe Damste J.S."/>
        </authorList>
    </citation>
    <scope>NUCLEOTIDE SEQUENCE [LARGE SCALE GENOMIC DNA]</scope>
    <source>
        <strain evidence="2">NIOZ-UU82</strain>
    </source>
</reference>